<gene>
    <name evidence="1" type="ORF">EC9_52100</name>
</gene>
<dbReference type="KEGG" id="ruv:EC9_52100"/>
<name>A0A517M7X8_9BACT</name>
<dbReference type="RefSeq" id="WP_145348703.1">
    <property type="nucleotide sequence ID" value="NZ_CP036261.1"/>
</dbReference>
<dbReference type="EMBL" id="CP036261">
    <property type="protein sequence ID" value="QDS90991.1"/>
    <property type="molecule type" value="Genomic_DNA"/>
</dbReference>
<dbReference type="Proteomes" id="UP000319557">
    <property type="component" value="Chromosome"/>
</dbReference>
<protein>
    <recommendedName>
        <fullName evidence="3">SseB protein N-terminal domain-containing protein</fullName>
    </recommendedName>
</protein>
<dbReference type="AlphaFoldDB" id="A0A517M7X8"/>
<evidence type="ECO:0008006" key="3">
    <source>
        <dbReference type="Google" id="ProtNLM"/>
    </source>
</evidence>
<keyword evidence="2" id="KW-1185">Reference proteome</keyword>
<organism evidence="1 2">
    <name type="scientific">Rosistilla ulvae</name>
    <dbReference type="NCBI Taxonomy" id="1930277"/>
    <lineage>
        <taxon>Bacteria</taxon>
        <taxon>Pseudomonadati</taxon>
        <taxon>Planctomycetota</taxon>
        <taxon>Planctomycetia</taxon>
        <taxon>Pirellulales</taxon>
        <taxon>Pirellulaceae</taxon>
        <taxon>Rosistilla</taxon>
    </lineage>
</organism>
<evidence type="ECO:0000313" key="2">
    <source>
        <dbReference type="Proteomes" id="UP000319557"/>
    </source>
</evidence>
<accession>A0A517M7X8</accession>
<sequence>MDDLSSESVNLQPWLLLSDAGPACWQMQDDRIALAMFTDQAKAQQYATNAQLQNSQCLQPSPIDLVRTMAMCVEGAIEVAVLDPDQNSARRVFDLPVILKKVRDDLRAGKPLTW</sequence>
<proteinExistence type="predicted"/>
<dbReference type="OrthoDB" id="273234at2"/>
<reference evidence="1 2" key="1">
    <citation type="submission" date="2019-02" db="EMBL/GenBank/DDBJ databases">
        <title>Deep-cultivation of Planctomycetes and their phenomic and genomic characterization uncovers novel biology.</title>
        <authorList>
            <person name="Wiegand S."/>
            <person name="Jogler M."/>
            <person name="Boedeker C."/>
            <person name="Pinto D."/>
            <person name="Vollmers J."/>
            <person name="Rivas-Marin E."/>
            <person name="Kohn T."/>
            <person name="Peeters S.H."/>
            <person name="Heuer A."/>
            <person name="Rast P."/>
            <person name="Oberbeckmann S."/>
            <person name="Bunk B."/>
            <person name="Jeske O."/>
            <person name="Meyerdierks A."/>
            <person name="Storesund J.E."/>
            <person name="Kallscheuer N."/>
            <person name="Luecker S."/>
            <person name="Lage O.M."/>
            <person name="Pohl T."/>
            <person name="Merkel B.J."/>
            <person name="Hornburger P."/>
            <person name="Mueller R.-W."/>
            <person name="Bruemmer F."/>
            <person name="Labrenz M."/>
            <person name="Spormann A.M."/>
            <person name="Op den Camp H."/>
            <person name="Overmann J."/>
            <person name="Amann R."/>
            <person name="Jetten M.S.M."/>
            <person name="Mascher T."/>
            <person name="Medema M.H."/>
            <person name="Devos D.P."/>
            <person name="Kaster A.-K."/>
            <person name="Ovreas L."/>
            <person name="Rohde M."/>
            <person name="Galperin M.Y."/>
            <person name="Jogler C."/>
        </authorList>
    </citation>
    <scope>NUCLEOTIDE SEQUENCE [LARGE SCALE GENOMIC DNA]</scope>
    <source>
        <strain evidence="1 2">EC9</strain>
    </source>
</reference>
<evidence type="ECO:0000313" key="1">
    <source>
        <dbReference type="EMBL" id="QDS90991.1"/>
    </source>
</evidence>